<feature type="transmembrane region" description="Helical" evidence="2">
    <location>
        <begin position="20"/>
        <end position="41"/>
    </location>
</feature>
<keyword evidence="2" id="KW-0812">Transmembrane</keyword>
<dbReference type="InterPro" id="IPR043128">
    <property type="entry name" value="Rev_trsase/Diguanyl_cyclase"/>
</dbReference>
<dbReference type="Gene3D" id="3.30.70.270">
    <property type="match status" value="1"/>
</dbReference>
<name>A5G5C4_GEOUR</name>
<dbReference type="Proteomes" id="UP000006695">
    <property type="component" value="Chromosome"/>
</dbReference>
<organism evidence="5 6">
    <name type="scientific">Geotalea uraniireducens (strain Rf4)</name>
    <name type="common">Geobacter uraniireducens</name>
    <dbReference type="NCBI Taxonomy" id="351605"/>
    <lineage>
        <taxon>Bacteria</taxon>
        <taxon>Pseudomonadati</taxon>
        <taxon>Thermodesulfobacteriota</taxon>
        <taxon>Desulfuromonadia</taxon>
        <taxon>Geobacterales</taxon>
        <taxon>Geobacteraceae</taxon>
        <taxon>Geotalea</taxon>
    </lineage>
</organism>
<dbReference type="GO" id="GO:0052621">
    <property type="term" value="F:diguanylate cyclase activity"/>
    <property type="evidence" value="ECO:0007669"/>
    <property type="project" value="UniProtKB-EC"/>
</dbReference>
<dbReference type="PROSITE" id="PS50885">
    <property type="entry name" value="HAMP"/>
    <property type="match status" value="1"/>
</dbReference>
<dbReference type="Pfam" id="PF00672">
    <property type="entry name" value="HAMP"/>
    <property type="match status" value="1"/>
</dbReference>
<dbReference type="InterPro" id="IPR000160">
    <property type="entry name" value="GGDEF_dom"/>
</dbReference>
<dbReference type="GO" id="GO:0043709">
    <property type="term" value="P:cell adhesion involved in single-species biofilm formation"/>
    <property type="evidence" value="ECO:0007669"/>
    <property type="project" value="TreeGrafter"/>
</dbReference>
<feature type="transmembrane region" description="Helical" evidence="2">
    <location>
        <begin position="178"/>
        <end position="199"/>
    </location>
</feature>
<evidence type="ECO:0000259" key="3">
    <source>
        <dbReference type="PROSITE" id="PS50885"/>
    </source>
</evidence>
<dbReference type="Pfam" id="PF00990">
    <property type="entry name" value="GGDEF"/>
    <property type="match status" value="1"/>
</dbReference>
<dbReference type="InterPro" id="IPR050469">
    <property type="entry name" value="Diguanylate_Cyclase"/>
</dbReference>
<dbReference type="RefSeq" id="WP_011939666.1">
    <property type="nucleotide sequence ID" value="NC_009483.1"/>
</dbReference>
<evidence type="ECO:0000313" key="6">
    <source>
        <dbReference type="Proteomes" id="UP000006695"/>
    </source>
</evidence>
<keyword evidence="2" id="KW-1133">Transmembrane helix</keyword>
<evidence type="ECO:0000259" key="4">
    <source>
        <dbReference type="PROSITE" id="PS50887"/>
    </source>
</evidence>
<dbReference type="OrthoDB" id="9813903at2"/>
<dbReference type="GO" id="GO:0005886">
    <property type="term" value="C:plasma membrane"/>
    <property type="evidence" value="ECO:0007669"/>
    <property type="project" value="TreeGrafter"/>
</dbReference>
<feature type="domain" description="GGDEF" evidence="4">
    <location>
        <begin position="280"/>
        <end position="435"/>
    </location>
</feature>
<dbReference type="AlphaFoldDB" id="A5G5C4"/>
<dbReference type="Gene3D" id="6.10.340.10">
    <property type="match status" value="1"/>
</dbReference>
<dbReference type="InterPro" id="IPR003660">
    <property type="entry name" value="HAMP_dom"/>
</dbReference>
<dbReference type="EMBL" id="CP000698">
    <property type="protein sequence ID" value="ABQ26992.1"/>
    <property type="molecule type" value="Genomic_DNA"/>
</dbReference>
<evidence type="ECO:0000256" key="2">
    <source>
        <dbReference type="SAM" id="Phobius"/>
    </source>
</evidence>
<evidence type="ECO:0000313" key="5">
    <source>
        <dbReference type="EMBL" id="ABQ26992.1"/>
    </source>
</evidence>
<dbReference type="CDD" id="cd01949">
    <property type="entry name" value="GGDEF"/>
    <property type="match status" value="1"/>
</dbReference>
<proteinExistence type="predicted"/>
<reference evidence="5 6" key="1">
    <citation type="submission" date="2007-05" db="EMBL/GenBank/DDBJ databases">
        <title>Complete sequence of Geobacter uraniireducens Rf4.</title>
        <authorList>
            <consortium name="US DOE Joint Genome Institute"/>
            <person name="Copeland A."/>
            <person name="Lucas S."/>
            <person name="Lapidus A."/>
            <person name="Barry K."/>
            <person name="Detter J.C."/>
            <person name="Glavina del Rio T."/>
            <person name="Hammon N."/>
            <person name="Israni S."/>
            <person name="Dalin E."/>
            <person name="Tice H."/>
            <person name="Pitluck S."/>
            <person name="Chertkov O."/>
            <person name="Brettin T."/>
            <person name="Bruce D."/>
            <person name="Han C."/>
            <person name="Schmutz J."/>
            <person name="Larimer F."/>
            <person name="Land M."/>
            <person name="Hauser L."/>
            <person name="Kyrpides N."/>
            <person name="Mikhailova N."/>
            <person name="Shelobolina E."/>
            <person name="Aklujkar M."/>
            <person name="Lovley D."/>
            <person name="Richardson P."/>
        </authorList>
    </citation>
    <scope>NUCLEOTIDE SEQUENCE [LARGE SCALE GENOMIC DNA]</scope>
    <source>
        <strain evidence="5 6">Rf4</strain>
    </source>
</reference>
<dbReference type="KEGG" id="gur:Gura_2819"/>
<dbReference type="EC" id="2.7.7.65" evidence="1"/>
<dbReference type="GO" id="GO:0007165">
    <property type="term" value="P:signal transduction"/>
    <property type="evidence" value="ECO:0007669"/>
    <property type="project" value="InterPro"/>
</dbReference>
<dbReference type="PANTHER" id="PTHR45138">
    <property type="entry name" value="REGULATORY COMPONENTS OF SENSORY TRANSDUCTION SYSTEM"/>
    <property type="match status" value="1"/>
</dbReference>
<dbReference type="SUPFAM" id="SSF158472">
    <property type="entry name" value="HAMP domain-like"/>
    <property type="match status" value="1"/>
</dbReference>
<dbReference type="SMART" id="SM00304">
    <property type="entry name" value="HAMP"/>
    <property type="match status" value="1"/>
</dbReference>
<sequence length="438" mass="49392">MKIKFFLPKFSLVQKLVAGYVAMAFFTTASLIFSIMGLYSLHSIAREIARNDLVIINSTNKLRESLLAQERYAGKYAILKSPEFIELFSRREAEFLDILQKLRQNKQNQDIVPLAQLYQNYRTNTYRLFQGKTSDPLPIKSAAQKIFNAIDTIYKNRQNQLNAKLETADEKESSTIRWTLILSFTGFSLAIVVAAFFIYNISSAIRRLKKATHRIAEGDFDYDPQIRPGDEIGDLAGDFISMAAKLKVLEQISLDASPLTRLPGNIAIERVLNRRLQEGIPFAVCYADLDNLKAYNDHYGYIKASEVIRRAGEIIYEAVKSTAEANAFVGHIGGDDFVMVIDMENAAAACEAVIEKFDAEIRNHYTPEDLSRGSIDAVDRYGVPRVFPIMTISIAVTICRQGEYDSAVEIAKAATEIKDYVKGMPGSNYLINRRKIKR</sequence>
<dbReference type="SMART" id="SM00267">
    <property type="entry name" value="GGDEF"/>
    <property type="match status" value="1"/>
</dbReference>
<dbReference type="PANTHER" id="PTHR45138:SF6">
    <property type="entry name" value="DIGUANYLATE CYCLASE DGCN"/>
    <property type="match status" value="1"/>
</dbReference>
<dbReference type="HOGENOM" id="CLU_628158_0_0_7"/>
<dbReference type="InterPro" id="IPR029787">
    <property type="entry name" value="Nucleotide_cyclase"/>
</dbReference>
<dbReference type="PROSITE" id="PS50887">
    <property type="entry name" value="GGDEF"/>
    <property type="match status" value="1"/>
</dbReference>
<feature type="domain" description="HAMP" evidence="3">
    <location>
        <begin position="199"/>
        <end position="251"/>
    </location>
</feature>
<keyword evidence="6" id="KW-1185">Reference proteome</keyword>
<gene>
    <name evidence="5" type="ordered locus">Gura_2819</name>
</gene>
<dbReference type="CDD" id="cd06225">
    <property type="entry name" value="HAMP"/>
    <property type="match status" value="1"/>
</dbReference>
<dbReference type="STRING" id="351605.Gura_2819"/>
<evidence type="ECO:0000256" key="1">
    <source>
        <dbReference type="ARBA" id="ARBA00012528"/>
    </source>
</evidence>
<dbReference type="GO" id="GO:1902201">
    <property type="term" value="P:negative regulation of bacterial-type flagellum-dependent cell motility"/>
    <property type="evidence" value="ECO:0007669"/>
    <property type="project" value="TreeGrafter"/>
</dbReference>
<dbReference type="NCBIfam" id="TIGR00254">
    <property type="entry name" value="GGDEF"/>
    <property type="match status" value="1"/>
</dbReference>
<dbReference type="SUPFAM" id="SSF55073">
    <property type="entry name" value="Nucleotide cyclase"/>
    <property type="match status" value="1"/>
</dbReference>
<protein>
    <recommendedName>
        <fullName evidence="1">diguanylate cyclase</fullName>
        <ecNumber evidence="1">2.7.7.65</ecNumber>
    </recommendedName>
</protein>
<keyword evidence="2" id="KW-0472">Membrane</keyword>
<accession>A5G5C4</accession>